<accession>A0A0K8TKG3</accession>
<dbReference type="AlphaFoldDB" id="A0A0K8TKG3"/>
<keyword evidence="2" id="KW-0489">Methyltransferase</keyword>
<feature type="region of interest" description="Disordered" evidence="1">
    <location>
        <begin position="180"/>
        <end position="224"/>
    </location>
</feature>
<feature type="region of interest" description="Disordered" evidence="1">
    <location>
        <begin position="140"/>
        <end position="163"/>
    </location>
</feature>
<organism evidence="2">
    <name type="scientific">Tabanus bromius</name>
    <name type="common">Band-eyed brown horse fly</name>
    <dbReference type="NCBI Taxonomy" id="304241"/>
    <lineage>
        <taxon>Eukaryota</taxon>
        <taxon>Metazoa</taxon>
        <taxon>Ecdysozoa</taxon>
        <taxon>Arthropoda</taxon>
        <taxon>Hexapoda</taxon>
        <taxon>Insecta</taxon>
        <taxon>Pterygota</taxon>
        <taxon>Neoptera</taxon>
        <taxon>Endopterygota</taxon>
        <taxon>Diptera</taxon>
        <taxon>Brachycera</taxon>
        <taxon>Tabanomorpha</taxon>
        <taxon>Tabanoidea</taxon>
        <taxon>Tabanidae</taxon>
        <taxon>Tabanus</taxon>
    </lineage>
</organism>
<reference evidence="2" key="1">
    <citation type="journal article" date="2015" name="Insect Biochem. Mol. Biol.">
        <title>An insight into the sialome of the horse fly, Tabanus bromius.</title>
        <authorList>
            <person name="Ribeiro J.M."/>
            <person name="Kazimirova M."/>
            <person name="Takac P."/>
            <person name="Andersen J.F."/>
            <person name="Francischetti I.M."/>
        </authorList>
    </citation>
    <scope>NUCLEOTIDE SEQUENCE</scope>
</reference>
<dbReference type="GO" id="GO:0032259">
    <property type="term" value="P:methylation"/>
    <property type="evidence" value="ECO:0007669"/>
    <property type="project" value="UniProtKB-KW"/>
</dbReference>
<dbReference type="GO" id="GO:0008168">
    <property type="term" value="F:methyltransferase activity"/>
    <property type="evidence" value="ECO:0007669"/>
    <property type="project" value="UniProtKB-KW"/>
</dbReference>
<dbReference type="EMBL" id="GDAI01002819">
    <property type="protein sequence ID" value="JAI14784.1"/>
    <property type="molecule type" value="mRNA"/>
</dbReference>
<name>A0A0K8TKG3_TABBR</name>
<proteinExistence type="evidence at transcript level"/>
<evidence type="ECO:0000256" key="1">
    <source>
        <dbReference type="SAM" id="MobiDB-lite"/>
    </source>
</evidence>
<keyword evidence="2" id="KW-0808">Transferase</keyword>
<sequence length="304" mass="34016">MFNPNQMPDNPGYMDFNEPTPARLPSPVKHTKPPVASKTRISRRVMQPTNMKFSAQRNQNNTNGWMPPRLIPGQVQNQHPPIMPVPPVGRNFRNNIMGRNRHMPPPIGIRPPIPPPPPPPNMNTRFGPRPLLPLPPVSGCALGPPPPPPGSSRPVRGVGGGPIPSVPNLLPPRVINLPNVPGPIRHVKNISNNRRSIRNRKRAPANSVASSTKGKKSSSSKKTLSEIVNQYPIDKPWVNNEIRAEHKKKEEIENKLKGKKDDRLFAEFKIQRDKFVTMYEAARLEYVEKQNEQVKTNLEKTPAS</sequence>
<evidence type="ECO:0000313" key="2">
    <source>
        <dbReference type="EMBL" id="JAI14784.1"/>
    </source>
</evidence>
<feature type="region of interest" description="Disordered" evidence="1">
    <location>
        <begin position="1"/>
        <end position="40"/>
    </location>
</feature>
<protein>
    <submittedName>
        <fullName evidence="2">Putative histone-lysine n-methyltransferase setd1b</fullName>
    </submittedName>
</protein>